<proteinExistence type="predicted"/>
<reference evidence="2" key="1">
    <citation type="submission" date="2020-07" db="EMBL/GenBank/DDBJ databases">
        <title>Huge and variable diversity of episymbiotic CPR bacteria and DPANN archaea in groundwater ecosystems.</title>
        <authorList>
            <person name="He C.Y."/>
            <person name="Keren R."/>
            <person name="Whittaker M."/>
            <person name="Farag I.F."/>
            <person name="Doudna J."/>
            <person name="Cate J.H.D."/>
            <person name="Banfield J.F."/>
        </authorList>
    </citation>
    <scope>NUCLEOTIDE SEQUENCE</scope>
    <source>
        <strain evidence="2">NC_groundwater_1586_Pr3_B-0.1um_66_15</strain>
    </source>
</reference>
<keyword evidence="1" id="KW-0812">Transmembrane</keyword>
<dbReference type="Proteomes" id="UP000782610">
    <property type="component" value="Unassembled WGS sequence"/>
</dbReference>
<name>A0A933KZ87_9HYPH</name>
<sequence length="187" mass="20204">MAASDLQKRWGLIVGLRALLMLLAGLYAVIWPGSALAVLVIAGGIILLVDGALGLWSLTFGGAKTGNFWFDVVRNVLAIVTGVLILLSPMLATLLTVWFFVYLVAFQAILVGVMEIAIAIRERAMYAKIWPVLLSGILYVLFGIALLFAPLMSALFLVVFIGVMMILFAIGLFALAWRLYRAKGATA</sequence>
<evidence type="ECO:0000313" key="2">
    <source>
        <dbReference type="EMBL" id="MBI4920327.1"/>
    </source>
</evidence>
<dbReference type="EMBL" id="JACRAF010000004">
    <property type="protein sequence ID" value="MBI4920327.1"/>
    <property type="molecule type" value="Genomic_DNA"/>
</dbReference>
<feature type="transmembrane region" description="Helical" evidence="1">
    <location>
        <begin position="72"/>
        <end position="91"/>
    </location>
</feature>
<keyword evidence="1" id="KW-0472">Membrane</keyword>
<feature type="transmembrane region" description="Helical" evidence="1">
    <location>
        <begin position="155"/>
        <end position="177"/>
    </location>
</feature>
<feature type="transmembrane region" description="Helical" evidence="1">
    <location>
        <begin position="12"/>
        <end position="30"/>
    </location>
</feature>
<dbReference type="InterPro" id="IPR052712">
    <property type="entry name" value="Acid_resist_chaperone_HdeD"/>
</dbReference>
<feature type="transmembrane region" description="Helical" evidence="1">
    <location>
        <begin position="129"/>
        <end position="149"/>
    </location>
</feature>
<evidence type="ECO:0000313" key="3">
    <source>
        <dbReference type="Proteomes" id="UP000782610"/>
    </source>
</evidence>
<dbReference type="PANTHER" id="PTHR34989">
    <property type="entry name" value="PROTEIN HDED"/>
    <property type="match status" value="1"/>
</dbReference>
<gene>
    <name evidence="2" type="ORF">HY834_01135</name>
</gene>
<evidence type="ECO:0000256" key="1">
    <source>
        <dbReference type="SAM" id="Phobius"/>
    </source>
</evidence>
<feature type="transmembrane region" description="Helical" evidence="1">
    <location>
        <begin position="97"/>
        <end position="117"/>
    </location>
</feature>
<dbReference type="Pfam" id="PF03729">
    <property type="entry name" value="DUF308"/>
    <property type="match status" value="2"/>
</dbReference>
<protein>
    <submittedName>
        <fullName evidence="2">DUF308 domain-containing protein</fullName>
    </submittedName>
</protein>
<dbReference type="PANTHER" id="PTHR34989:SF1">
    <property type="entry name" value="PROTEIN HDED"/>
    <property type="match status" value="1"/>
</dbReference>
<comment type="caution">
    <text evidence="2">The sequence shown here is derived from an EMBL/GenBank/DDBJ whole genome shotgun (WGS) entry which is preliminary data.</text>
</comment>
<organism evidence="2 3">
    <name type="scientific">Devosia nanyangense</name>
    <dbReference type="NCBI Taxonomy" id="1228055"/>
    <lineage>
        <taxon>Bacteria</taxon>
        <taxon>Pseudomonadati</taxon>
        <taxon>Pseudomonadota</taxon>
        <taxon>Alphaproteobacteria</taxon>
        <taxon>Hyphomicrobiales</taxon>
        <taxon>Devosiaceae</taxon>
        <taxon>Devosia</taxon>
    </lineage>
</organism>
<dbReference type="GO" id="GO:0005886">
    <property type="term" value="C:plasma membrane"/>
    <property type="evidence" value="ECO:0007669"/>
    <property type="project" value="TreeGrafter"/>
</dbReference>
<dbReference type="InterPro" id="IPR005325">
    <property type="entry name" value="DUF308_memb"/>
</dbReference>
<keyword evidence="1" id="KW-1133">Transmembrane helix</keyword>
<accession>A0A933KZ87</accession>
<feature type="transmembrane region" description="Helical" evidence="1">
    <location>
        <begin position="36"/>
        <end position="60"/>
    </location>
</feature>
<dbReference type="AlphaFoldDB" id="A0A933KZ87"/>